<dbReference type="PIRSF" id="PIRSF003128">
    <property type="entry name" value="RecN"/>
    <property type="match status" value="1"/>
</dbReference>
<evidence type="ECO:0000256" key="6">
    <source>
        <dbReference type="ARBA" id="ARBA00022840"/>
    </source>
</evidence>
<evidence type="ECO:0000313" key="12">
    <source>
        <dbReference type="EMBL" id="CAA9194312.1"/>
    </source>
</evidence>
<dbReference type="RefSeq" id="WP_173964085.1">
    <property type="nucleotide sequence ID" value="NZ_CADCST010000039.1"/>
</dbReference>
<dbReference type="EMBL" id="CADCST010000039">
    <property type="protein sequence ID" value="CAA9194312.1"/>
    <property type="molecule type" value="Genomic_DNA"/>
</dbReference>
<organism evidence="12 13">
    <name type="scientific">Flavobacterium collinsii</name>
    <dbReference type="NCBI Taxonomy" id="1114861"/>
    <lineage>
        <taxon>Bacteria</taxon>
        <taxon>Pseudomonadati</taxon>
        <taxon>Bacteroidota</taxon>
        <taxon>Flavobacteriia</taxon>
        <taxon>Flavobacteriales</taxon>
        <taxon>Flavobacteriaceae</taxon>
        <taxon>Flavobacterium</taxon>
    </lineage>
</organism>
<evidence type="ECO:0000256" key="9">
    <source>
        <dbReference type="PIRNR" id="PIRNR003128"/>
    </source>
</evidence>
<evidence type="ECO:0000259" key="11">
    <source>
        <dbReference type="Pfam" id="PF02463"/>
    </source>
</evidence>
<evidence type="ECO:0000313" key="13">
    <source>
        <dbReference type="Proteomes" id="UP000474567"/>
    </source>
</evidence>
<comment type="function">
    <text evidence="1 9">May be involved in recombinational repair of damaged DNA.</text>
</comment>
<keyword evidence="13" id="KW-1185">Reference proteome</keyword>
<keyword evidence="5 9" id="KW-0227">DNA damage</keyword>
<dbReference type="CDD" id="cd03241">
    <property type="entry name" value="ABC_RecN"/>
    <property type="match status" value="2"/>
</dbReference>
<evidence type="ECO:0000256" key="10">
    <source>
        <dbReference type="SAM" id="Coils"/>
    </source>
</evidence>
<name>A0ABM8KCU0_9FLAO</name>
<comment type="similarity">
    <text evidence="2 9">Belongs to the RecN family.</text>
</comment>
<reference evidence="12 13" key="1">
    <citation type="submission" date="2020-02" db="EMBL/GenBank/DDBJ databases">
        <authorList>
            <person name="Criscuolo A."/>
        </authorList>
    </citation>
    <scope>NUCLEOTIDE SEQUENCE [LARGE SCALE GENOMIC DNA]</scope>
    <source>
        <strain evidence="12">CECT7796</strain>
    </source>
</reference>
<dbReference type="Pfam" id="PF02463">
    <property type="entry name" value="SMC_N"/>
    <property type="match status" value="1"/>
</dbReference>
<feature type="domain" description="RecF/RecN/SMC N-terminal" evidence="11">
    <location>
        <begin position="2"/>
        <end position="505"/>
    </location>
</feature>
<dbReference type="PANTHER" id="PTHR11059">
    <property type="entry name" value="DNA REPAIR PROTEIN RECN"/>
    <property type="match status" value="1"/>
</dbReference>
<keyword evidence="6" id="KW-0067">ATP-binding</keyword>
<dbReference type="InterPro" id="IPR004604">
    <property type="entry name" value="DNA_recomb/repair_RecN"/>
</dbReference>
<evidence type="ECO:0000256" key="7">
    <source>
        <dbReference type="ARBA" id="ARBA00023204"/>
    </source>
</evidence>
<keyword evidence="7 9" id="KW-0234">DNA repair</keyword>
<dbReference type="SUPFAM" id="SSF52540">
    <property type="entry name" value="P-loop containing nucleoside triphosphate hydrolases"/>
    <property type="match status" value="1"/>
</dbReference>
<comment type="caution">
    <text evidence="12">The sequence shown here is derived from an EMBL/GenBank/DDBJ whole genome shotgun (WGS) entry which is preliminary data.</text>
</comment>
<dbReference type="InterPro" id="IPR003395">
    <property type="entry name" value="RecF/RecN/SMC_N"/>
</dbReference>
<sequence length="550" mass="61682">MITSLSIKNYALIEKLTIDFSRGFSIITGETGAGKSIILGAIGLVLGKRADLTSLKNKEEKCVIEAQFEISKYNLKDFFTANDLDYEDETIIRREILPSGKSRAFINDSPVNLQELQDLSLFLIDIHSQQQTQELSDEGVQFKIIDAIANNGDTIQSYQNVLKGYKSDKSKLNALLKKQSDSGKEQEYNTYLLNELVTAKLKSGEQEELEVDFEKLNNVEIIKESIDKSLVIANEEQFGVFHNLNEIKTALQKITLFSPEYQTIFERITSLTIEFDDVSKELQNVSEKLLNDPVQLELVSQKLQLIYNLQKKHQVTSVDELLGIQTTLENTLLELDNIEEEIAVLSKSIEDKITELDAFAGLINQNRTNAIPVLSQKLIKILETLGMPNVRFNMELLPSETYFQNGKDELQFLFSANKGTDFGLLKKVASGGEMSRIMLAVKAILAQYSKLPTLIFDEIDTGVSGEIAIRMGEIMKEMSTTMQIFAITHLPQIAAKGDSHFKVSKSTVDEDTQSELKLLSQDERLTEIAQMLSGAKISDSALNHAKELLN</sequence>
<evidence type="ECO:0000256" key="4">
    <source>
        <dbReference type="ARBA" id="ARBA00022741"/>
    </source>
</evidence>
<gene>
    <name evidence="12" type="primary">recN</name>
    <name evidence="12" type="ORF">FLACOL7796_00060</name>
</gene>
<proteinExistence type="inferred from homology"/>
<evidence type="ECO:0000256" key="3">
    <source>
        <dbReference type="ARBA" id="ARBA00021315"/>
    </source>
</evidence>
<dbReference type="InterPro" id="IPR027417">
    <property type="entry name" value="P-loop_NTPase"/>
</dbReference>
<evidence type="ECO:0000256" key="1">
    <source>
        <dbReference type="ARBA" id="ARBA00003618"/>
    </source>
</evidence>
<protein>
    <recommendedName>
        <fullName evidence="3 9">DNA repair protein RecN</fullName>
    </recommendedName>
    <alternativeName>
        <fullName evidence="8 9">Recombination protein N</fullName>
    </alternativeName>
</protein>
<evidence type="ECO:0000256" key="5">
    <source>
        <dbReference type="ARBA" id="ARBA00022763"/>
    </source>
</evidence>
<evidence type="ECO:0000256" key="2">
    <source>
        <dbReference type="ARBA" id="ARBA00009441"/>
    </source>
</evidence>
<keyword evidence="10" id="KW-0175">Coiled coil</keyword>
<dbReference type="PANTHER" id="PTHR11059:SF0">
    <property type="entry name" value="DNA REPAIR PROTEIN RECN"/>
    <property type="match status" value="1"/>
</dbReference>
<dbReference type="Gene3D" id="3.40.50.300">
    <property type="entry name" value="P-loop containing nucleotide triphosphate hydrolases"/>
    <property type="match status" value="2"/>
</dbReference>
<dbReference type="NCBIfam" id="TIGR00634">
    <property type="entry name" value="recN"/>
    <property type="match status" value="1"/>
</dbReference>
<feature type="coiled-coil region" evidence="10">
    <location>
        <begin position="321"/>
        <end position="355"/>
    </location>
</feature>
<dbReference type="Proteomes" id="UP000474567">
    <property type="component" value="Unassembled WGS sequence"/>
</dbReference>
<evidence type="ECO:0000256" key="8">
    <source>
        <dbReference type="ARBA" id="ARBA00033408"/>
    </source>
</evidence>
<keyword evidence="4" id="KW-0547">Nucleotide-binding</keyword>
<accession>A0ABM8KCU0</accession>